<gene>
    <name evidence="1" type="ORF">N7644_06570</name>
</gene>
<dbReference type="InterPro" id="IPR037479">
    <property type="entry name" value="Tauto_MSAD"/>
</dbReference>
<organism evidence="1 2">
    <name type="scientific">Acinetobacter courvalinii</name>
    <dbReference type="NCBI Taxonomy" id="280147"/>
    <lineage>
        <taxon>Bacteria</taxon>
        <taxon>Pseudomonadati</taxon>
        <taxon>Pseudomonadota</taxon>
        <taxon>Gammaproteobacteria</taxon>
        <taxon>Moraxellales</taxon>
        <taxon>Moraxellaceae</taxon>
        <taxon>Acinetobacter</taxon>
    </lineage>
</organism>
<evidence type="ECO:0000313" key="1">
    <source>
        <dbReference type="EMBL" id="MDH0563352.1"/>
    </source>
</evidence>
<dbReference type="SUPFAM" id="SSF55331">
    <property type="entry name" value="Tautomerase/MIF"/>
    <property type="match status" value="1"/>
</dbReference>
<proteinExistence type="predicted"/>
<dbReference type="Gene3D" id="3.30.429.10">
    <property type="entry name" value="Macrophage Migration Inhibitory Factor"/>
    <property type="match status" value="1"/>
</dbReference>
<evidence type="ECO:0000313" key="2">
    <source>
        <dbReference type="Proteomes" id="UP001159329"/>
    </source>
</evidence>
<protein>
    <submittedName>
        <fullName evidence="1">Tautomerase family protein</fullName>
    </submittedName>
</protein>
<dbReference type="Proteomes" id="UP001159329">
    <property type="component" value="Unassembled WGS sequence"/>
</dbReference>
<dbReference type="AlphaFoldDB" id="A0AA42I8L9"/>
<dbReference type="Pfam" id="PF14552">
    <property type="entry name" value="Tautomerase_2"/>
    <property type="match status" value="1"/>
</dbReference>
<sequence length="129" mass="15163">MSQVKIYALQQTIEQFRNQLSHAIHQALVDGLNYPVEKKFQRFISLATSDFIYPQDRSENYLIIEISMFEGRSNEAKKRLIRLLFTYIQHHCGISPHDVEITIFETPKVNWGIRGQHADELKLNYQVNV</sequence>
<name>A0AA42I8L9_9GAMM</name>
<dbReference type="PANTHER" id="PTHR38460">
    <property type="entry name" value="TAUTOMERASE YOLI-RELATED"/>
    <property type="match status" value="1"/>
</dbReference>
<dbReference type="InterPro" id="IPR014347">
    <property type="entry name" value="Tautomerase/MIF_sf"/>
</dbReference>
<accession>A0AA42I8L9</accession>
<dbReference type="PANTHER" id="PTHR38460:SF1">
    <property type="entry name" value="TAUTOMERASE YOLI-RELATED"/>
    <property type="match status" value="1"/>
</dbReference>
<reference evidence="1" key="1">
    <citation type="submission" date="2022-09" db="EMBL/GenBank/DDBJ databases">
        <title>Intensive care unit water sources are persistently colonized with multi-drug resistant bacteria and are the site of extensive horizontal gene transfer of antibiotic resistance genes.</title>
        <authorList>
            <person name="Diorio-Toth L."/>
        </authorList>
    </citation>
    <scope>NUCLEOTIDE SEQUENCE</scope>
    <source>
        <strain evidence="1">GD04005</strain>
    </source>
</reference>
<dbReference type="EMBL" id="JAOEEO010000001">
    <property type="protein sequence ID" value="MDH0563352.1"/>
    <property type="molecule type" value="Genomic_DNA"/>
</dbReference>
<comment type="caution">
    <text evidence="1">The sequence shown here is derived from an EMBL/GenBank/DDBJ whole genome shotgun (WGS) entry which is preliminary data.</text>
</comment>
<dbReference type="RefSeq" id="WP_202739641.1">
    <property type="nucleotide sequence ID" value="NZ_JAOEEO010000001.1"/>
</dbReference>